<dbReference type="RefSeq" id="WP_114898953.1">
    <property type="nucleotide sequence ID" value="NZ_CP031222.1"/>
</dbReference>
<protein>
    <submittedName>
        <fullName evidence="1">DnaA regulatory inactivator Hda</fullName>
    </submittedName>
</protein>
<evidence type="ECO:0000313" key="2">
    <source>
        <dbReference type="Proteomes" id="UP000253940"/>
    </source>
</evidence>
<dbReference type="Gene3D" id="3.40.50.300">
    <property type="entry name" value="P-loop containing nucleotide triphosphate hydrolases"/>
    <property type="match status" value="1"/>
</dbReference>
<proteinExistence type="predicted"/>
<dbReference type="Proteomes" id="UP000253940">
    <property type="component" value="Chromosome"/>
</dbReference>
<name>A0A345P6D4_9GAMM</name>
<dbReference type="EMBL" id="CP031222">
    <property type="protein sequence ID" value="AXI02843.1"/>
    <property type="molecule type" value="Genomic_DNA"/>
</dbReference>
<dbReference type="KEGG" id="mbah:HYN46_08330"/>
<accession>A0A345P6D4</accession>
<gene>
    <name evidence="1" type="ORF">HYN46_08330</name>
</gene>
<reference evidence="1 2" key="1">
    <citation type="submission" date="2018-07" db="EMBL/GenBank/DDBJ databases">
        <title>Genome sequencing of Moraxellaceae gen. HYN0046.</title>
        <authorList>
            <person name="Kim M."/>
            <person name="Yi H."/>
        </authorList>
    </citation>
    <scope>NUCLEOTIDE SEQUENCE [LARGE SCALE GENOMIC DNA]</scope>
    <source>
        <strain evidence="1 2">HYN0046</strain>
    </source>
</reference>
<dbReference type="InterPro" id="IPR027417">
    <property type="entry name" value="P-loop_NTPase"/>
</dbReference>
<keyword evidence="2" id="KW-1185">Reference proteome</keyword>
<dbReference type="SUPFAM" id="SSF52540">
    <property type="entry name" value="P-loop containing nucleoside triphosphate hydrolases"/>
    <property type="match status" value="1"/>
</dbReference>
<sequence length="239" mass="26476">MRQLNLAIDVRSDARISDFAGPGWASVIDATRQLHAGLLSRCFIHGVADTGKTHLLSAICESYLDVGRTAIQVSLIELVHAPTEVLQALESFDLVALDDLDAVVGMPHWEEAIYHLINRSEQRQLVFVARSPATHLPIGLPDLQSRLAQAASFGLPVGDNVDDRRALLFAVLKRNGWQFDPAITEHLIEHGSHRPGLMLKTLAKFKPLFQAQRRKPSLALIRQTMAMIDQDLIDQNSEA</sequence>
<evidence type="ECO:0000313" key="1">
    <source>
        <dbReference type="EMBL" id="AXI02843.1"/>
    </source>
</evidence>
<organism evidence="1 2">
    <name type="scientific">Aquirhabdus parva</name>
    <dbReference type="NCBI Taxonomy" id="2283318"/>
    <lineage>
        <taxon>Bacteria</taxon>
        <taxon>Pseudomonadati</taxon>
        <taxon>Pseudomonadota</taxon>
        <taxon>Gammaproteobacteria</taxon>
        <taxon>Moraxellales</taxon>
        <taxon>Moraxellaceae</taxon>
        <taxon>Aquirhabdus</taxon>
    </lineage>
</organism>
<dbReference type="AlphaFoldDB" id="A0A345P6D4"/>
<dbReference type="OrthoDB" id="9784878at2"/>